<evidence type="ECO:0000313" key="2">
    <source>
        <dbReference type="Proteomes" id="UP000626109"/>
    </source>
</evidence>
<feature type="non-terminal residue" evidence="1">
    <location>
        <position position="1"/>
    </location>
</feature>
<dbReference type="AlphaFoldDB" id="A0A813J0S9"/>
<dbReference type="Proteomes" id="UP000626109">
    <property type="component" value="Unassembled WGS sequence"/>
</dbReference>
<dbReference type="EMBL" id="CAJNNW010016434">
    <property type="protein sequence ID" value="CAE8659163.1"/>
    <property type="molecule type" value="Genomic_DNA"/>
</dbReference>
<proteinExistence type="predicted"/>
<sequence length="206" mass="22280">DCEGWRAVSSILAKQRLRLQGLLTGSEDFEAILFSERPKETTVLRRFQESVQIFGIRGLGCEHSWRLLSDLGVRRVSAEVAAAAAGIGNRAMSEKTSGEPGRGERANWCFFRCVVSVVGVDGTVLSAQEPGRIISSSVVNYREDYGGMVSVKLHHDRVDHRSWDAEFRAMGRVAAAARSLLLGNTQGPGCRAAAESAAAAFLRDGA</sequence>
<gene>
    <name evidence="1" type="ORF">PGLA2088_LOCUS13674</name>
</gene>
<reference evidence="1" key="1">
    <citation type="submission" date="2021-02" db="EMBL/GenBank/DDBJ databases">
        <authorList>
            <person name="Dougan E. K."/>
            <person name="Rhodes N."/>
            <person name="Thang M."/>
            <person name="Chan C."/>
        </authorList>
    </citation>
    <scope>NUCLEOTIDE SEQUENCE</scope>
</reference>
<organism evidence="1 2">
    <name type="scientific">Polarella glacialis</name>
    <name type="common">Dinoflagellate</name>
    <dbReference type="NCBI Taxonomy" id="89957"/>
    <lineage>
        <taxon>Eukaryota</taxon>
        <taxon>Sar</taxon>
        <taxon>Alveolata</taxon>
        <taxon>Dinophyceae</taxon>
        <taxon>Suessiales</taxon>
        <taxon>Suessiaceae</taxon>
        <taxon>Polarella</taxon>
    </lineage>
</organism>
<name>A0A813J0S9_POLGL</name>
<accession>A0A813J0S9</accession>
<evidence type="ECO:0000313" key="1">
    <source>
        <dbReference type="EMBL" id="CAE8659163.1"/>
    </source>
</evidence>
<protein>
    <submittedName>
        <fullName evidence="1">Uncharacterized protein</fullName>
    </submittedName>
</protein>
<feature type="non-terminal residue" evidence="1">
    <location>
        <position position="206"/>
    </location>
</feature>
<comment type="caution">
    <text evidence="1">The sequence shown here is derived from an EMBL/GenBank/DDBJ whole genome shotgun (WGS) entry which is preliminary data.</text>
</comment>